<dbReference type="AlphaFoldDB" id="A0AAN8UAG2"/>
<comment type="subcellular location">
    <subcellularLocation>
        <location evidence="2">Membrane</location>
        <topology evidence="2">Multi-pass membrane protein</topology>
    </subcellularLocation>
</comment>
<dbReference type="Proteomes" id="UP001370490">
    <property type="component" value="Unassembled WGS sequence"/>
</dbReference>
<dbReference type="GO" id="GO:0016020">
    <property type="term" value="C:membrane"/>
    <property type="evidence" value="ECO:0007669"/>
    <property type="project" value="UniProtKB-SubCell"/>
</dbReference>
<keyword evidence="4" id="KW-0808">Transferase</keyword>
<dbReference type="Pfam" id="PF13920">
    <property type="entry name" value="zf-C3HC4_3"/>
    <property type="match status" value="1"/>
</dbReference>
<proteinExistence type="predicted"/>
<evidence type="ECO:0000259" key="14">
    <source>
        <dbReference type="PROSITE" id="PS50089"/>
    </source>
</evidence>
<dbReference type="PANTHER" id="PTHR47355">
    <property type="entry name" value="E3 UBIQUITIN-PROTEIN LIGASE SPL2"/>
    <property type="match status" value="1"/>
</dbReference>
<sequence length="392" mass="43512">MSSRDQAVAAILAQVALAGDGAVLGLALAYVAVRTLLKFTFTSSSLRTIANTPSLSVSDLRSLLSSSDDDQQQQHSNESPKLVFVHGVVEAKANVDGSWKSMRSGALVSHESGDKAVIIQRTQSCIYNEWRGLFWWTSDLRRLLPRDSKSQGSSSFRMVPFVVAESGRWPSSDYVIVNLGGSRHPLPLTTVYHQLQPVNVTAYTFLQTLFGHEYPVGVLDEEKILPLGKDISAVGLCSLKNGILEVKSCQDLPYFLSEMTKDQMVADLAFRTKLLLWGGIVFGSLSIGILGYAVLRNWSRWKEWRLRRQARRANLVAENEAAAQLAAEEERETVPDGELCVICLMRRRRSAFVPCGHLVCCQSCAISVEVDRMPKCPVCRQPVRNSMRIYDS</sequence>
<dbReference type="CDD" id="cd23145">
    <property type="entry name" value="RING-HC_SPL2-like"/>
    <property type="match status" value="1"/>
</dbReference>
<dbReference type="EC" id="2.3.2.27" evidence="3"/>
<evidence type="ECO:0000256" key="1">
    <source>
        <dbReference type="ARBA" id="ARBA00000900"/>
    </source>
</evidence>
<keyword evidence="10 13" id="KW-1133">Transmembrane helix</keyword>
<keyword evidence="7 12" id="KW-0863">Zinc-finger</keyword>
<feature type="transmembrane region" description="Helical" evidence="13">
    <location>
        <begin position="274"/>
        <end position="295"/>
    </location>
</feature>
<organism evidence="15 16">
    <name type="scientific">Dillenia turbinata</name>
    <dbReference type="NCBI Taxonomy" id="194707"/>
    <lineage>
        <taxon>Eukaryota</taxon>
        <taxon>Viridiplantae</taxon>
        <taxon>Streptophyta</taxon>
        <taxon>Embryophyta</taxon>
        <taxon>Tracheophyta</taxon>
        <taxon>Spermatophyta</taxon>
        <taxon>Magnoliopsida</taxon>
        <taxon>eudicotyledons</taxon>
        <taxon>Gunneridae</taxon>
        <taxon>Pentapetalae</taxon>
        <taxon>Dilleniales</taxon>
        <taxon>Dilleniaceae</taxon>
        <taxon>Dillenia</taxon>
    </lineage>
</organism>
<keyword evidence="6" id="KW-0479">Metal-binding</keyword>
<comment type="catalytic activity">
    <reaction evidence="1">
        <text>S-ubiquitinyl-[E2 ubiquitin-conjugating enzyme]-L-cysteine + [acceptor protein]-L-lysine = [E2 ubiquitin-conjugating enzyme]-L-cysteine + N(6)-ubiquitinyl-[acceptor protein]-L-lysine.</text>
        <dbReference type="EC" id="2.3.2.27"/>
    </reaction>
</comment>
<dbReference type="EMBL" id="JBAMMX010000028">
    <property type="protein sequence ID" value="KAK6911860.1"/>
    <property type="molecule type" value="Genomic_DNA"/>
</dbReference>
<gene>
    <name evidence="15" type="ORF">RJ641_023953</name>
</gene>
<evidence type="ECO:0000256" key="4">
    <source>
        <dbReference type="ARBA" id="ARBA00022679"/>
    </source>
</evidence>
<evidence type="ECO:0000256" key="11">
    <source>
        <dbReference type="ARBA" id="ARBA00023136"/>
    </source>
</evidence>
<dbReference type="GO" id="GO:0008270">
    <property type="term" value="F:zinc ion binding"/>
    <property type="evidence" value="ECO:0007669"/>
    <property type="project" value="UniProtKB-KW"/>
</dbReference>
<dbReference type="PANTHER" id="PTHR47355:SF1">
    <property type="entry name" value="E3 UBIQUITIN-PROTEIN LIGASE SPL2"/>
    <property type="match status" value="1"/>
</dbReference>
<dbReference type="SUPFAM" id="SSF57850">
    <property type="entry name" value="RING/U-box"/>
    <property type="match status" value="1"/>
</dbReference>
<dbReference type="GO" id="GO:0016567">
    <property type="term" value="P:protein ubiquitination"/>
    <property type="evidence" value="ECO:0007669"/>
    <property type="project" value="InterPro"/>
</dbReference>
<evidence type="ECO:0000256" key="10">
    <source>
        <dbReference type="ARBA" id="ARBA00022989"/>
    </source>
</evidence>
<comment type="caution">
    <text evidence="15">The sequence shown here is derived from an EMBL/GenBank/DDBJ whole genome shotgun (WGS) entry which is preliminary data.</text>
</comment>
<keyword evidence="8" id="KW-0833">Ubl conjugation pathway</keyword>
<accession>A0AAN8UAG2</accession>
<evidence type="ECO:0000256" key="12">
    <source>
        <dbReference type="PROSITE-ProRule" id="PRU00175"/>
    </source>
</evidence>
<feature type="domain" description="RING-type" evidence="14">
    <location>
        <begin position="340"/>
        <end position="380"/>
    </location>
</feature>
<keyword evidence="16" id="KW-1185">Reference proteome</keyword>
<evidence type="ECO:0000256" key="2">
    <source>
        <dbReference type="ARBA" id="ARBA00004141"/>
    </source>
</evidence>
<dbReference type="InterPro" id="IPR013083">
    <property type="entry name" value="Znf_RING/FYVE/PHD"/>
</dbReference>
<keyword evidence="11 13" id="KW-0472">Membrane</keyword>
<protein>
    <recommendedName>
        <fullName evidence="3">RING-type E3 ubiquitin transferase</fullName>
        <ecNumber evidence="3">2.3.2.27</ecNumber>
    </recommendedName>
</protein>
<evidence type="ECO:0000256" key="13">
    <source>
        <dbReference type="SAM" id="Phobius"/>
    </source>
</evidence>
<dbReference type="PROSITE" id="PS50089">
    <property type="entry name" value="ZF_RING_2"/>
    <property type="match status" value="1"/>
</dbReference>
<dbReference type="Gene3D" id="3.30.40.10">
    <property type="entry name" value="Zinc/RING finger domain, C3HC4 (zinc finger)"/>
    <property type="match status" value="1"/>
</dbReference>
<evidence type="ECO:0000256" key="8">
    <source>
        <dbReference type="ARBA" id="ARBA00022786"/>
    </source>
</evidence>
<dbReference type="Pfam" id="PF12483">
    <property type="entry name" value="GIDE"/>
    <property type="match status" value="1"/>
</dbReference>
<name>A0AAN8UAG2_9MAGN</name>
<evidence type="ECO:0000313" key="16">
    <source>
        <dbReference type="Proteomes" id="UP001370490"/>
    </source>
</evidence>
<dbReference type="GO" id="GO:0061630">
    <property type="term" value="F:ubiquitin protein ligase activity"/>
    <property type="evidence" value="ECO:0007669"/>
    <property type="project" value="UniProtKB-EC"/>
</dbReference>
<keyword evidence="5 13" id="KW-0812">Transmembrane</keyword>
<evidence type="ECO:0000256" key="5">
    <source>
        <dbReference type="ARBA" id="ARBA00022692"/>
    </source>
</evidence>
<dbReference type="InterPro" id="IPR001841">
    <property type="entry name" value="Znf_RING"/>
</dbReference>
<evidence type="ECO:0000256" key="3">
    <source>
        <dbReference type="ARBA" id="ARBA00012483"/>
    </source>
</evidence>
<evidence type="ECO:0000256" key="6">
    <source>
        <dbReference type="ARBA" id="ARBA00022723"/>
    </source>
</evidence>
<dbReference type="InterPro" id="IPR022170">
    <property type="entry name" value="MUL1-like"/>
</dbReference>
<evidence type="ECO:0000313" key="15">
    <source>
        <dbReference type="EMBL" id="KAK6911860.1"/>
    </source>
</evidence>
<dbReference type="InterPro" id="IPR044247">
    <property type="entry name" value="SPL2-like"/>
</dbReference>
<evidence type="ECO:0000256" key="7">
    <source>
        <dbReference type="ARBA" id="ARBA00022771"/>
    </source>
</evidence>
<reference evidence="15 16" key="1">
    <citation type="submission" date="2023-12" db="EMBL/GenBank/DDBJ databases">
        <title>A high-quality genome assembly for Dillenia turbinata (Dilleniales).</title>
        <authorList>
            <person name="Chanderbali A."/>
        </authorList>
    </citation>
    <scope>NUCLEOTIDE SEQUENCE [LARGE SCALE GENOMIC DNA]</scope>
    <source>
        <strain evidence="15">LSX21</strain>
        <tissue evidence="15">Leaf</tissue>
    </source>
</reference>
<evidence type="ECO:0000256" key="9">
    <source>
        <dbReference type="ARBA" id="ARBA00022833"/>
    </source>
</evidence>
<keyword evidence="9" id="KW-0862">Zinc</keyword>